<organism evidence="11 12">
    <name type="scientific">Caloramator australicus RC3</name>
    <dbReference type="NCBI Taxonomy" id="857293"/>
    <lineage>
        <taxon>Bacteria</taxon>
        <taxon>Bacillati</taxon>
        <taxon>Bacillota</taxon>
        <taxon>Clostridia</taxon>
        <taxon>Eubacteriales</taxon>
        <taxon>Clostridiaceae</taxon>
        <taxon>Caloramator</taxon>
    </lineage>
</organism>
<dbReference type="PRINTS" id="PR00344">
    <property type="entry name" value="BCTRLSENSOR"/>
</dbReference>
<feature type="transmembrane region" description="Helical" evidence="8">
    <location>
        <begin position="29"/>
        <end position="49"/>
    </location>
</feature>
<dbReference type="InterPro" id="IPR004358">
    <property type="entry name" value="Sig_transdc_His_kin-like_C"/>
</dbReference>
<dbReference type="Pfam" id="PF06580">
    <property type="entry name" value="His_kinase"/>
    <property type="match status" value="1"/>
</dbReference>
<evidence type="ECO:0000256" key="3">
    <source>
        <dbReference type="ARBA" id="ARBA00012438"/>
    </source>
</evidence>
<dbReference type="InterPro" id="IPR050640">
    <property type="entry name" value="Bact_2-comp_sensor_kinase"/>
</dbReference>
<dbReference type="OrthoDB" id="9809348at2"/>
<dbReference type="eggNOG" id="COG2972">
    <property type="taxonomic scope" value="Bacteria"/>
</dbReference>
<dbReference type="EC" id="2.7.13.3" evidence="3"/>
<evidence type="ECO:0000259" key="9">
    <source>
        <dbReference type="PROSITE" id="PS50109"/>
    </source>
</evidence>
<evidence type="ECO:0000313" key="12">
    <source>
        <dbReference type="Proteomes" id="UP000007652"/>
    </source>
</evidence>
<keyword evidence="4" id="KW-0597">Phosphoprotein</keyword>
<dbReference type="Gene3D" id="3.30.565.10">
    <property type="entry name" value="Histidine kinase-like ATPase, C-terminal domain"/>
    <property type="match status" value="1"/>
</dbReference>
<dbReference type="Pfam" id="PF00672">
    <property type="entry name" value="HAMP"/>
    <property type="match status" value="1"/>
</dbReference>
<protein>
    <recommendedName>
        <fullName evidence="3">histidine kinase</fullName>
        <ecNumber evidence="3">2.7.13.3</ecNumber>
    </recommendedName>
</protein>
<dbReference type="Gene3D" id="6.10.340.10">
    <property type="match status" value="1"/>
</dbReference>
<comment type="caution">
    <text evidence="11">The sequence shown here is derived from an EMBL/GenBank/DDBJ whole genome shotgun (WGS) entry which is preliminary data.</text>
</comment>
<dbReference type="Proteomes" id="UP000007652">
    <property type="component" value="Unassembled WGS sequence"/>
</dbReference>
<dbReference type="InterPro" id="IPR003594">
    <property type="entry name" value="HATPase_dom"/>
</dbReference>
<evidence type="ECO:0000256" key="6">
    <source>
        <dbReference type="ARBA" id="ARBA00022777"/>
    </source>
</evidence>
<evidence type="ECO:0000256" key="7">
    <source>
        <dbReference type="ARBA" id="ARBA00023012"/>
    </source>
</evidence>
<reference evidence="11 12" key="1">
    <citation type="journal article" date="2011" name="J. Bacteriol.">
        <title>Draft genome sequence of Caloramator australicus strain RC3T, a thermoanaerobe from the Great Artesian Basin of Australia.</title>
        <authorList>
            <person name="Ogg C.D."/>
            <person name="Patel B.K.C."/>
        </authorList>
    </citation>
    <scope>NUCLEOTIDE SEQUENCE [LARGE SCALE GENOMIC DNA]</scope>
    <source>
        <strain evidence="11 12">RC3</strain>
    </source>
</reference>
<dbReference type="PROSITE" id="PS50109">
    <property type="entry name" value="HIS_KIN"/>
    <property type="match status" value="1"/>
</dbReference>
<feature type="domain" description="Histidine kinase" evidence="9">
    <location>
        <begin position="380"/>
        <end position="631"/>
    </location>
</feature>
<feature type="domain" description="HAMP" evidence="10">
    <location>
        <begin position="345"/>
        <end position="397"/>
    </location>
</feature>
<dbReference type="STRING" id="857293.CAAU_0860"/>
<feature type="transmembrane region" description="Helical" evidence="8">
    <location>
        <begin position="324"/>
        <end position="348"/>
    </location>
</feature>
<evidence type="ECO:0000256" key="1">
    <source>
        <dbReference type="ARBA" id="ARBA00000085"/>
    </source>
</evidence>
<dbReference type="InterPro" id="IPR036890">
    <property type="entry name" value="HATPase_C_sf"/>
</dbReference>
<accession>I7K5Y3</accession>
<evidence type="ECO:0000313" key="11">
    <source>
        <dbReference type="EMBL" id="CCJ32944.1"/>
    </source>
</evidence>
<keyword evidence="6 11" id="KW-0418">Kinase</keyword>
<evidence type="ECO:0000256" key="2">
    <source>
        <dbReference type="ARBA" id="ARBA00004370"/>
    </source>
</evidence>
<dbReference type="GO" id="GO:0016020">
    <property type="term" value="C:membrane"/>
    <property type="evidence" value="ECO:0007669"/>
    <property type="project" value="UniProtKB-SubCell"/>
</dbReference>
<comment type="catalytic activity">
    <reaction evidence="1">
        <text>ATP + protein L-histidine = ADP + protein N-phospho-L-histidine.</text>
        <dbReference type="EC" id="2.7.13.3"/>
    </reaction>
</comment>
<dbReference type="SMART" id="SM00304">
    <property type="entry name" value="HAMP"/>
    <property type="match status" value="1"/>
</dbReference>
<name>I7K5Y3_9CLOT</name>
<evidence type="ECO:0000259" key="10">
    <source>
        <dbReference type="PROSITE" id="PS50885"/>
    </source>
</evidence>
<dbReference type="PANTHER" id="PTHR34220:SF7">
    <property type="entry name" value="SENSOR HISTIDINE KINASE YPDA"/>
    <property type="match status" value="1"/>
</dbReference>
<dbReference type="Pfam" id="PF02518">
    <property type="entry name" value="HATPase_c"/>
    <property type="match status" value="1"/>
</dbReference>
<dbReference type="InterPro" id="IPR005467">
    <property type="entry name" value="His_kinase_dom"/>
</dbReference>
<keyword evidence="8" id="KW-1133">Transmembrane helix</keyword>
<evidence type="ECO:0000256" key="5">
    <source>
        <dbReference type="ARBA" id="ARBA00022679"/>
    </source>
</evidence>
<sequence length="640" mass="75092">MKKIKKLLGNQKIKKALLRIENMSLQKKLVLSYILIILIPIITFSLYIFKQFKDSAIKNMIKENEYLLEMEKITISKNIYSMENAAQMVVSDKKFINFIKDRNEYTTEELLDFNYNSIMNIVKIQNNNPNIEHIRFYVDNNNINEIWPVVFSENRIKNKPWYNEVKRLKGMVLWKFEEIDQDIVDRQYKYIYENSAKIMLLREISYPEGEHLGIIEVDMLLKNFLPKMYAELSNQRSQMFFIDSKGNLYTNINNDFLKRNKLSLENIKEQFYKYKNNDRGSFFLENQNNNILAIYTYIEAIDSYVISLISLQDIFTNISRTRNIIILTIIFLIIILSIITNLINTIILKKLNMLIYSMKKIRQGDFNIDVSVRGDDEIGELAHHIRRLLVKINELITDAVNKKIVSKEAELRALRTQIDSHFLYNTLENIKMLAEIEGQLEISDALTSLGKMMRYNMKWASEYVTLREEIDHIKNYTSLMNIRFDNKIKLIINIDSYLLEQEVLKLSIQPIIENSISHGIKDKLDKELGIIEIKASIDGNTMIIEITDNGKGMSPEEVEKLNYKINLEDEEFNKNLLNKYEGQETVKRGNGIGLRIVNQRIKLYYGDDYGLQISSKKGEYTKVILKLPYLIVNGGISKYA</sequence>
<comment type="subcellular location">
    <subcellularLocation>
        <location evidence="2">Membrane</location>
    </subcellularLocation>
</comment>
<dbReference type="SUPFAM" id="SSF55874">
    <property type="entry name" value="ATPase domain of HSP90 chaperone/DNA topoisomerase II/histidine kinase"/>
    <property type="match status" value="1"/>
</dbReference>
<evidence type="ECO:0000256" key="8">
    <source>
        <dbReference type="SAM" id="Phobius"/>
    </source>
</evidence>
<dbReference type="CDD" id="cd06225">
    <property type="entry name" value="HAMP"/>
    <property type="match status" value="1"/>
</dbReference>
<proteinExistence type="predicted"/>
<keyword evidence="5" id="KW-0808">Transferase</keyword>
<keyword evidence="7" id="KW-0902">Two-component regulatory system</keyword>
<keyword evidence="12" id="KW-1185">Reference proteome</keyword>
<keyword evidence="8" id="KW-0812">Transmembrane</keyword>
<gene>
    <name evidence="11" type="ORF">CAAU_0860</name>
</gene>
<dbReference type="GO" id="GO:0000155">
    <property type="term" value="F:phosphorelay sensor kinase activity"/>
    <property type="evidence" value="ECO:0007669"/>
    <property type="project" value="InterPro"/>
</dbReference>
<dbReference type="EMBL" id="CAKP01000038">
    <property type="protein sequence ID" value="CCJ32944.1"/>
    <property type="molecule type" value="Genomic_DNA"/>
</dbReference>
<evidence type="ECO:0000256" key="4">
    <source>
        <dbReference type="ARBA" id="ARBA00022553"/>
    </source>
</evidence>
<dbReference type="InterPro" id="IPR010559">
    <property type="entry name" value="Sig_transdc_His_kin_internal"/>
</dbReference>
<dbReference type="SUPFAM" id="SSF158472">
    <property type="entry name" value="HAMP domain-like"/>
    <property type="match status" value="1"/>
</dbReference>
<dbReference type="SMART" id="SM00387">
    <property type="entry name" value="HATPase_c"/>
    <property type="match status" value="1"/>
</dbReference>
<keyword evidence="8" id="KW-0472">Membrane</keyword>
<dbReference type="RefSeq" id="WP_008908219.1">
    <property type="nucleotide sequence ID" value="NZ_CAKP01000038.1"/>
</dbReference>
<dbReference type="InterPro" id="IPR003660">
    <property type="entry name" value="HAMP_dom"/>
</dbReference>
<dbReference type="PROSITE" id="PS50885">
    <property type="entry name" value="HAMP"/>
    <property type="match status" value="1"/>
</dbReference>
<dbReference type="AlphaFoldDB" id="I7K5Y3"/>
<dbReference type="PANTHER" id="PTHR34220">
    <property type="entry name" value="SENSOR HISTIDINE KINASE YPDA"/>
    <property type="match status" value="1"/>
</dbReference>